<dbReference type="PANTHER" id="PTHR45790:SF4">
    <property type="entry name" value="COBALT-PRECORRIN-4 C(11)-METHYLTRANSFERASE"/>
    <property type="match status" value="1"/>
</dbReference>
<dbReference type="InterPro" id="IPR003043">
    <property type="entry name" value="Uropor_MeTrfase_CS"/>
</dbReference>
<organism evidence="8">
    <name type="scientific">Desulfobacca acetoxidans</name>
    <dbReference type="NCBI Taxonomy" id="60893"/>
    <lineage>
        <taxon>Bacteria</taxon>
        <taxon>Pseudomonadati</taxon>
        <taxon>Thermodesulfobacteriota</taxon>
        <taxon>Desulfobaccia</taxon>
        <taxon>Desulfobaccales</taxon>
        <taxon>Desulfobaccaceae</taxon>
        <taxon>Desulfobacca</taxon>
    </lineage>
</organism>
<proteinExistence type="inferred from homology"/>
<keyword evidence="5 8" id="KW-0808">Transferase</keyword>
<gene>
    <name evidence="8" type="primary">cobM</name>
    <name evidence="8" type="ORF">ENW96_01030</name>
</gene>
<dbReference type="InterPro" id="IPR014776">
    <property type="entry name" value="4pyrrole_Mease_sub2"/>
</dbReference>
<dbReference type="GO" id="GO:0009236">
    <property type="term" value="P:cobalamin biosynthetic process"/>
    <property type="evidence" value="ECO:0007669"/>
    <property type="project" value="UniProtKB-UniPathway"/>
</dbReference>
<evidence type="ECO:0000256" key="4">
    <source>
        <dbReference type="ARBA" id="ARBA00022603"/>
    </source>
</evidence>
<dbReference type="SUPFAM" id="SSF53790">
    <property type="entry name" value="Tetrapyrrole methylase"/>
    <property type="match status" value="1"/>
</dbReference>
<evidence type="ECO:0000256" key="1">
    <source>
        <dbReference type="ARBA" id="ARBA00004953"/>
    </source>
</evidence>
<comment type="similarity">
    <text evidence="2">Belongs to the precorrin methyltransferase family.</text>
</comment>
<dbReference type="AlphaFoldDB" id="A0A7C3V5T1"/>
<dbReference type="EC" id="2.1.1.133" evidence="8"/>
<evidence type="ECO:0000259" key="7">
    <source>
        <dbReference type="Pfam" id="PF00590"/>
    </source>
</evidence>
<dbReference type="Pfam" id="PF00590">
    <property type="entry name" value="TP_methylase"/>
    <property type="match status" value="1"/>
</dbReference>
<protein>
    <submittedName>
        <fullName evidence="8">Precorrin-4 C(11)-methyltransferase</fullName>
        <ecNumber evidence="8">2.1.1.133</ecNumber>
    </submittedName>
</protein>
<comment type="caution">
    <text evidence="8">The sequence shown here is derived from an EMBL/GenBank/DDBJ whole genome shotgun (WGS) entry which is preliminary data.</text>
</comment>
<dbReference type="InterPro" id="IPR014777">
    <property type="entry name" value="4pyrrole_Mease_sub1"/>
</dbReference>
<dbReference type="CDD" id="cd11641">
    <property type="entry name" value="Precorrin-4_C11-MT"/>
    <property type="match status" value="1"/>
</dbReference>
<dbReference type="NCBIfam" id="TIGR01465">
    <property type="entry name" value="cobM_cbiF"/>
    <property type="match status" value="1"/>
</dbReference>
<dbReference type="GO" id="GO:0032259">
    <property type="term" value="P:methylation"/>
    <property type="evidence" value="ECO:0007669"/>
    <property type="project" value="UniProtKB-KW"/>
</dbReference>
<dbReference type="GO" id="GO:0046026">
    <property type="term" value="F:precorrin-4 C11-methyltransferase activity"/>
    <property type="evidence" value="ECO:0007669"/>
    <property type="project" value="UniProtKB-EC"/>
</dbReference>
<sequence>MTERHPIIFVGAGPGDPELITVKGMKALSRAEVVLYAGSLVSPAVLAWAPPEAEQVDTAPLALEDIVARLIAGHRAGKRVVRVHSGDTSLFSAMQEQEEILEQAGIPCQVIPGVTAAAAAAAALGQELTLPEVTQTVILTRAAGRTPVPERENLRSLAAHGATLVIYLSIGLLERVVEDLASAYGPKAPVVVAYRVSWPDEKLIRGTLEDIAARVREAGISRQALILTGPALGSREGRLRARSRLYDRTFTHGWRDAAD</sequence>
<dbReference type="UniPathway" id="UPA00148"/>
<evidence type="ECO:0000256" key="6">
    <source>
        <dbReference type="ARBA" id="ARBA00022691"/>
    </source>
</evidence>
<dbReference type="Gene3D" id="3.40.1010.10">
    <property type="entry name" value="Cobalt-precorrin-4 Transmethylase, Domain 1"/>
    <property type="match status" value="1"/>
</dbReference>
<dbReference type="Gene3D" id="3.30.950.10">
    <property type="entry name" value="Methyltransferase, Cobalt-precorrin-4 Transmethylase, Domain 2"/>
    <property type="match status" value="1"/>
</dbReference>
<dbReference type="InterPro" id="IPR000878">
    <property type="entry name" value="4pyrrol_Mease"/>
</dbReference>
<evidence type="ECO:0000256" key="3">
    <source>
        <dbReference type="ARBA" id="ARBA00022573"/>
    </source>
</evidence>
<keyword evidence="3" id="KW-0169">Cobalamin biosynthesis</keyword>
<reference evidence="8" key="1">
    <citation type="journal article" date="2020" name="mSystems">
        <title>Genome- and Community-Level Interaction Insights into Carbon Utilization and Element Cycling Functions of Hydrothermarchaeota in Hydrothermal Sediment.</title>
        <authorList>
            <person name="Zhou Z."/>
            <person name="Liu Y."/>
            <person name="Xu W."/>
            <person name="Pan J."/>
            <person name="Luo Z.H."/>
            <person name="Li M."/>
        </authorList>
    </citation>
    <scope>NUCLEOTIDE SEQUENCE [LARGE SCALE GENOMIC DNA]</scope>
    <source>
        <strain evidence="8">SpSt-897</strain>
    </source>
</reference>
<comment type="pathway">
    <text evidence="1">Cofactor biosynthesis; adenosylcobalamin biosynthesis.</text>
</comment>
<dbReference type="PANTHER" id="PTHR45790">
    <property type="entry name" value="SIROHEME SYNTHASE-RELATED"/>
    <property type="match status" value="1"/>
</dbReference>
<evidence type="ECO:0000256" key="5">
    <source>
        <dbReference type="ARBA" id="ARBA00022679"/>
    </source>
</evidence>
<evidence type="ECO:0000313" key="8">
    <source>
        <dbReference type="EMBL" id="HGF32959.1"/>
    </source>
</evidence>
<keyword evidence="6" id="KW-0949">S-adenosyl-L-methionine</keyword>
<dbReference type="InterPro" id="IPR050161">
    <property type="entry name" value="Siro_Cobalamin_biosynth"/>
</dbReference>
<evidence type="ECO:0000256" key="2">
    <source>
        <dbReference type="ARBA" id="ARBA00005879"/>
    </source>
</evidence>
<dbReference type="InterPro" id="IPR006362">
    <property type="entry name" value="Cbl_synth_CobM/CibF"/>
</dbReference>
<name>A0A7C3V5T1_9BACT</name>
<keyword evidence="4 8" id="KW-0489">Methyltransferase</keyword>
<accession>A0A7C3V5T1</accession>
<dbReference type="PROSITE" id="PS00839">
    <property type="entry name" value="SUMT_1"/>
    <property type="match status" value="1"/>
</dbReference>
<feature type="domain" description="Tetrapyrrole methylase" evidence="7">
    <location>
        <begin position="7"/>
        <end position="211"/>
    </location>
</feature>
<dbReference type="EMBL" id="DTMF01000029">
    <property type="protein sequence ID" value="HGF32959.1"/>
    <property type="molecule type" value="Genomic_DNA"/>
</dbReference>
<dbReference type="InterPro" id="IPR035996">
    <property type="entry name" value="4pyrrol_Methylase_sf"/>
</dbReference>